<sequence length="354" mass="41102">MKVSIITVCLNSEKYIEQTIQSVLNQIYKDIEYIIIDGMSTDNTLNIVEKYKPLFNGRLTVVSEKDSGIYNAMNKGIKRATGELIGIINSDDWYELDAVENVVNNYNNEECVLYGGMVNRKDNEITKIDMSSYKELSNCMFGHPTAFVPKSIYNKFGLYDESYRIAADYDFMLRLFDNNVQFKFINKVIANFREGGLSTTSIEKCKNETLAVKEKHGHNPIPFSINTEVNSQVKFLWDKLINTIRKNNWNKIFIYGCGMHTKKLLRYIPSDIKDKIMGIIDREVDKKNKVFEGYNKLTIEEAQNYADSIIISSFDYEYEIYNRINYLNDKVNIIRIYGADTVQEVNQILNDRIM</sequence>
<comment type="caution">
    <text evidence="1">The sequence shown here is derived from an EMBL/GenBank/DDBJ whole genome shotgun (WGS) entry which is preliminary data.</text>
</comment>
<dbReference type="EMBL" id="BROD01000001">
    <property type="protein sequence ID" value="GKX65532.1"/>
    <property type="molecule type" value="Genomic_DNA"/>
</dbReference>
<organism evidence="1 2">
    <name type="scientific">Inconstantimicrobium mannanitabidum</name>
    <dbReference type="NCBI Taxonomy" id="1604901"/>
    <lineage>
        <taxon>Bacteria</taxon>
        <taxon>Bacillati</taxon>
        <taxon>Bacillota</taxon>
        <taxon>Clostridia</taxon>
        <taxon>Eubacteriales</taxon>
        <taxon>Clostridiaceae</taxon>
        <taxon>Inconstantimicrobium</taxon>
    </lineage>
</organism>
<dbReference type="Proteomes" id="UP001058074">
    <property type="component" value="Unassembled WGS sequence"/>
</dbReference>
<evidence type="ECO:0000313" key="2">
    <source>
        <dbReference type="Proteomes" id="UP001058074"/>
    </source>
</evidence>
<gene>
    <name evidence="1" type="ORF">rsdtw13_07900</name>
</gene>
<reference evidence="1" key="1">
    <citation type="journal article" date="2025" name="Int. J. Syst. Evol. Microbiol.">
        <title>Inconstantimicrobium mannanitabidum sp. nov., a novel member of the family Clostridiaceae isolated from anoxic soil under the treatment of reductive soil disinfestation.</title>
        <authorList>
            <person name="Ueki A."/>
            <person name="Tonouchi A."/>
            <person name="Honma S."/>
            <person name="Kaku N."/>
            <person name="Ueki K."/>
        </authorList>
    </citation>
    <scope>NUCLEOTIDE SEQUENCE</scope>
    <source>
        <strain evidence="1">TW13</strain>
    </source>
</reference>
<accession>A0ACB5R8R0</accession>
<name>A0ACB5R8R0_9CLOT</name>
<keyword evidence="2" id="KW-1185">Reference proteome</keyword>
<proteinExistence type="predicted"/>
<protein>
    <submittedName>
        <fullName evidence="1">Uncharacterized protein</fullName>
    </submittedName>
</protein>
<evidence type="ECO:0000313" key="1">
    <source>
        <dbReference type="EMBL" id="GKX65532.1"/>
    </source>
</evidence>